<feature type="domain" description="SseB protein N-terminal" evidence="2">
    <location>
        <begin position="76"/>
        <end position="229"/>
    </location>
</feature>
<gene>
    <name evidence="3" type="ORF">MANAM107_00720</name>
</gene>
<feature type="region of interest" description="Disordered" evidence="1">
    <location>
        <begin position="1"/>
        <end position="39"/>
    </location>
</feature>
<protein>
    <recommendedName>
        <fullName evidence="2">SseB protein N-terminal domain-containing protein</fullName>
    </recommendedName>
</protein>
<proteinExistence type="predicted"/>
<organism evidence="3 4">
    <name type="scientific">Actinomyces capricornis</name>
    <dbReference type="NCBI Taxonomy" id="2755559"/>
    <lineage>
        <taxon>Bacteria</taxon>
        <taxon>Bacillati</taxon>
        <taxon>Actinomycetota</taxon>
        <taxon>Actinomycetes</taxon>
        <taxon>Actinomycetales</taxon>
        <taxon>Actinomycetaceae</taxon>
        <taxon>Actinomyces</taxon>
    </lineage>
</organism>
<evidence type="ECO:0000313" key="4">
    <source>
        <dbReference type="Proteomes" id="UP000824496"/>
    </source>
</evidence>
<sequence length="324" mass="33890">MGEGAVARLGGEPPTTVLRVSTPPEPPSPDWTSPAGPDRAPQLAAALAARAKMERLLAAPSPFAGDDGAPDPAVTAALEDRRSPRHEYLDRLWAALSASRLIVPVTAHALDPLPPGPAGTDPTAPGPMEEGVAVSGAPVPGGPAPAVRAHAVHTADACQDAAALAVELSDGHRALPVFTSARALSAWRPEARPVPVEPRRAAQVACRSTDQLWVLDPGSLDLRLPRPAVLALAGGQDWVPSWRSRPIQDELRAQLEVIEGVAGLAFAPGESAELRILIRIQAPDRAGAAAVLEQCQHVMVNPAWGELIDTVELCPLPVPRRTED</sequence>
<dbReference type="Pfam" id="PF07179">
    <property type="entry name" value="SseB"/>
    <property type="match status" value="1"/>
</dbReference>
<accession>A0ABM7U6Y4</accession>
<dbReference type="EMBL" id="AP025017">
    <property type="protein sequence ID" value="BDA63238.1"/>
    <property type="molecule type" value="Genomic_DNA"/>
</dbReference>
<reference evidence="3 4" key="1">
    <citation type="submission" date="2021-08" db="EMBL/GenBank/DDBJ databases">
        <title>Whole genome sequence of novel Actinomyces species strain MAS-1.</title>
        <authorList>
            <person name="Saito M."/>
            <person name="Kuwahara N."/>
            <person name="Takizawa T."/>
            <person name="Gotouda H."/>
            <person name="Ochiai T."/>
        </authorList>
    </citation>
    <scope>NUCLEOTIDE SEQUENCE [LARGE SCALE GENOMIC DNA]</scope>
    <source>
        <strain evidence="3 4">MAS-1</strain>
    </source>
</reference>
<feature type="compositionally biased region" description="Low complexity" evidence="1">
    <location>
        <begin position="30"/>
        <end position="39"/>
    </location>
</feature>
<evidence type="ECO:0000259" key="2">
    <source>
        <dbReference type="Pfam" id="PF07179"/>
    </source>
</evidence>
<dbReference type="InterPro" id="IPR009839">
    <property type="entry name" value="SseB_N"/>
</dbReference>
<keyword evidence="4" id="KW-1185">Reference proteome</keyword>
<evidence type="ECO:0000313" key="3">
    <source>
        <dbReference type="EMBL" id="BDA63238.1"/>
    </source>
</evidence>
<name>A0ABM7U6Y4_9ACTO</name>
<evidence type="ECO:0000256" key="1">
    <source>
        <dbReference type="SAM" id="MobiDB-lite"/>
    </source>
</evidence>
<dbReference type="Proteomes" id="UP000824496">
    <property type="component" value="Chromosome"/>
</dbReference>